<keyword evidence="1" id="KW-1133">Transmembrane helix</keyword>
<name>A0ABV3MGD4_9ENTE</name>
<dbReference type="Proteomes" id="UP001554047">
    <property type="component" value="Unassembled WGS sequence"/>
</dbReference>
<protein>
    <submittedName>
        <fullName evidence="2">Uncharacterized protein</fullName>
    </submittedName>
</protein>
<proteinExistence type="predicted"/>
<sequence length="45" mass="5000">MNKKWLATLHNNPLYKARQLQGIAYASLLLNGILLAICFLLMIGG</sequence>
<keyword evidence="1" id="KW-0472">Membrane</keyword>
<evidence type="ECO:0000313" key="2">
    <source>
        <dbReference type="EMBL" id="MEW3466494.1"/>
    </source>
</evidence>
<keyword evidence="3" id="KW-1185">Reference proteome</keyword>
<organism evidence="2 3">
    <name type="scientific">Enterococcus entomosocium</name>
    <dbReference type="NCBI Taxonomy" id="3034352"/>
    <lineage>
        <taxon>Bacteria</taxon>
        <taxon>Bacillati</taxon>
        <taxon>Bacillota</taxon>
        <taxon>Bacilli</taxon>
        <taxon>Lactobacillales</taxon>
        <taxon>Enterococcaceae</taxon>
        <taxon>Enterococcus</taxon>
    </lineage>
</organism>
<feature type="transmembrane region" description="Helical" evidence="1">
    <location>
        <begin position="20"/>
        <end position="43"/>
    </location>
</feature>
<keyword evidence="1" id="KW-0812">Transmembrane</keyword>
<comment type="caution">
    <text evidence="2">The sequence shown here is derived from an EMBL/GenBank/DDBJ whole genome shotgun (WGS) entry which is preliminary data.</text>
</comment>
<dbReference type="EMBL" id="JBFDTB010000016">
    <property type="protein sequence ID" value="MEW3466494.1"/>
    <property type="molecule type" value="Genomic_DNA"/>
</dbReference>
<accession>A0ABV3MGD4</accession>
<reference evidence="2 3" key="1">
    <citation type="submission" date="2024-05" db="EMBL/GenBank/DDBJ databases">
        <title>Human gut microbiome strain richness.</title>
        <authorList>
            <person name="Chen-Liaw A."/>
        </authorList>
    </citation>
    <scope>NUCLEOTIDE SEQUENCE [LARGE SCALE GENOMIC DNA]</scope>
    <source>
        <strain evidence="2 3">J1100102st1_G3_J1100102_180507</strain>
    </source>
</reference>
<gene>
    <name evidence="2" type="ORF">AB1I55_10365</name>
</gene>
<evidence type="ECO:0000256" key="1">
    <source>
        <dbReference type="SAM" id="Phobius"/>
    </source>
</evidence>
<evidence type="ECO:0000313" key="3">
    <source>
        <dbReference type="Proteomes" id="UP001554047"/>
    </source>
</evidence>
<dbReference type="RefSeq" id="WP_170927549.1">
    <property type="nucleotide sequence ID" value="NZ_JBFDTA010000018.1"/>
</dbReference>